<dbReference type="CDD" id="cd00200">
    <property type="entry name" value="WD40"/>
    <property type="match status" value="1"/>
</dbReference>
<name>A0A3M7QFS8_BRAPC</name>
<keyword evidence="2" id="KW-0677">Repeat</keyword>
<dbReference type="SMART" id="SM00320">
    <property type="entry name" value="WD40"/>
    <property type="match status" value="7"/>
</dbReference>
<dbReference type="PROSITE" id="PS00678">
    <property type="entry name" value="WD_REPEATS_1"/>
    <property type="match status" value="2"/>
</dbReference>
<protein>
    <submittedName>
        <fullName evidence="5">U4 U6 small nuclear ribonucleo</fullName>
    </submittedName>
</protein>
<evidence type="ECO:0000256" key="2">
    <source>
        <dbReference type="ARBA" id="ARBA00022737"/>
    </source>
</evidence>
<feature type="repeat" description="WD" evidence="3">
    <location>
        <begin position="431"/>
        <end position="467"/>
    </location>
</feature>
<dbReference type="InterPro" id="IPR036285">
    <property type="entry name" value="PRP4-like_sf"/>
</dbReference>
<keyword evidence="6" id="KW-1185">Reference proteome</keyword>
<dbReference type="Gene3D" id="2.130.10.10">
    <property type="entry name" value="YVTN repeat-like/Quinoprotein amine dehydrogenase"/>
    <property type="match status" value="2"/>
</dbReference>
<evidence type="ECO:0000256" key="1">
    <source>
        <dbReference type="ARBA" id="ARBA00022574"/>
    </source>
</evidence>
<comment type="caution">
    <text evidence="5">The sequence shown here is derived from an EMBL/GenBank/DDBJ whole genome shotgun (WGS) entry which is preliminary data.</text>
</comment>
<dbReference type="PANTHER" id="PTHR19846">
    <property type="entry name" value="WD40 REPEAT PROTEIN"/>
    <property type="match status" value="1"/>
</dbReference>
<dbReference type="InterPro" id="IPR015943">
    <property type="entry name" value="WD40/YVTN_repeat-like_dom_sf"/>
</dbReference>
<organism evidence="5 6">
    <name type="scientific">Brachionus plicatilis</name>
    <name type="common">Marine rotifer</name>
    <name type="synonym">Brachionus muelleri</name>
    <dbReference type="NCBI Taxonomy" id="10195"/>
    <lineage>
        <taxon>Eukaryota</taxon>
        <taxon>Metazoa</taxon>
        <taxon>Spiralia</taxon>
        <taxon>Gnathifera</taxon>
        <taxon>Rotifera</taxon>
        <taxon>Eurotatoria</taxon>
        <taxon>Monogononta</taxon>
        <taxon>Pseudotrocha</taxon>
        <taxon>Ploima</taxon>
        <taxon>Brachionidae</taxon>
        <taxon>Brachionus</taxon>
    </lineage>
</organism>
<dbReference type="GO" id="GO:0017070">
    <property type="term" value="F:U6 snRNA binding"/>
    <property type="evidence" value="ECO:0007669"/>
    <property type="project" value="TreeGrafter"/>
</dbReference>
<evidence type="ECO:0000259" key="4">
    <source>
        <dbReference type="SMART" id="SM00500"/>
    </source>
</evidence>
<feature type="repeat" description="WD" evidence="3">
    <location>
        <begin position="346"/>
        <end position="387"/>
    </location>
</feature>
<dbReference type="PANTHER" id="PTHR19846:SF0">
    <property type="entry name" value="PRE-MRNA PROCESSING FACTOR 4"/>
    <property type="match status" value="1"/>
</dbReference>
<feature type="repeat" description="WD" evidence="3">
    <location>
        <begin position="304"/>
        <end position="345"/>
    </location>
</feature>
<dbReference type="SUPFAM" id="SSF158230">
    <property type="entry name" value="PRP4-like"/>
    <property type="match status" value="1"/>
</dbReference>
<dbReference type="GO" id="GO:0046540">
    <property type="term" value="C:U4/U6 x U5 tri-snRNP complex"/>
    <property type="evidence" value="ECO:0007669"/>
    <property type="project" value="TreeGrafter"/>
</dbReference>
<feature type="repeat" description="WD" evidence="3">
    <location>
        <begin position="388"/>
        <end position="420"/>
    </location>
</feature>
<dbReference type="EMBL" id="REGN01006246">
    <property type="protein sequence ID" value="RNA10286.1"/>
    <property type="molecule type" value="Genomic_DNA"/>
</dbReference>
<dbReference type="Pfam" id="PF00400">
    <property type="entry name" value="WD40"/>
    <property type="match status" value="7"/>
</dbReference>
<dbReference type="InterPro" id="IPR001680">
    <property type="entry name" value="WD40_rpt"/>
</dbReference>
<proteinExistence type="predicted"/>
<dbReference type="GO" id="GO:0000398">
    <property type="term" value="P:mRNA splicing, via spliceosome"/>
    <property type="evidence" value="ECO:0007669"/>
    <property type="project" value="TreeGrafter"/>
</dbReference>
<keyword evidence="1 3" id="KW-0853">WD repeat</keyword>
<dbReference type="STRING" id="10195.A0A3M7QFS8"/>
<dbReference type="PROSITE" id="PS50082">
    <property type="entry name" value="WD_REPEATS_2"/>
    <property type="match status" value="5"/>
</dbReference>
<dbReference type="AlphaFoldDB" id="A0A3M7QFS8"/>
<evidence type="ECO:0000313" key="5">
    <source>
        <dbReference type="EMBL" id="RNA10286.1"/>
    </source>
</evidence>
<dbReference type="PRINTS" id="PR00320">
    <property type="entry name" value="GPROTEINBRPT"/>
</dbReference>
<dbReference type="GO" id="GO:0030621">
    <property type="term" value="F:U4 snRNA binding"/>
    <property type="evidence" value="ECO:0007669"/>
    <property type="project" value="TreeGrafter"/>
</dbReference>
<dbReference type="FunFam" id="2.130.10.10:FF:000443">
    <property type="entry name" value="U4/U6 small nuclear ribonucleoprotein Prp4"/>
    <property type="match status" value="1"/>
</dbReference>
<feature type="repeat" description="WD" evidence="3">
    <location>
        <begin position="228"/>
        <end position="260"/>
    </location>
</feature>
<dbReference type="Gene3D" id="4.10.280.110">
    <property type="entry name" value="Pre-mRNA processing factor 4 domain"/>
    <property type="match status" value="1"/>
</dbReference>
<dbReference type="SUPFAM" id="SSF50978">
    <property type="entry name" value="WD40 repeat-like"/>
    <property type="match status" value="1"/>
</dbReference>
<dbReference type="Pfam" id="PF08799">
    <property type="entry name" value="PRP4"/>
    <property type="match status" value="1"/>
</dbReference>
<evidence type="ECO:0000256" key="3">
    <source>
        <dbReference type="PROSITE-ProRule" id="PRU00221"/>
    </source>
</evidence>
<accession>A0A3M7QFS8</accession>
<gene>
    <name evidence="5" type="ORF">BpHYR1_054030</name>
</gene>
<feature type="domain" description="Pre-mRNA processing factor 4 (PRP4)-like" evidence="4">
    <location>
        <begin position="43"/>
        <end position="95"/>
    </location>
</feature>
<reference evidence="5 6" key="1">
    <citation type="journal article" date="2018" name="Sci. Rep.">
        <title>Genomic signatures of local adaptation to the degree of environmental predictability in rotifers.</title>
        <authorList>
            <person name="Franch-Gras L."/>
            <person name="Hahn C."/>
            <person name="Garcia-Roger E.M."/>
            <person name="Carmona M.J."/>
            <person name="Serra M."/>
            <person name="Gomez A."/>
        </authorList>
    </citation>
    <scope>NUCLEOTIDE SEQUENCE [LARGE SCALE GENOMIC DNA]</scope>
    <source>
        <strain evidence="5">HYR1</strain>
    </source>
</reference>
<dbReference type="OrthoDB" id="540662at2759"/>
<dbReference type="InterPro" id="IPR036322">
    <property type="entry name" value="WD40_repeat_dom_sf"/>
</dbReference>
<dbReference type="FunFam" id="2.130.10.10:FF:001211">
    <property type="entry name" value="CBN-PRP-4 protein"/>
    <property type="match status" value="1"/>
</dbReference>
<dbReference type="Proteomes" id="UP000276133">
    <property type="component" value="Unassembled WGS sequence"/>
</dbReference>
<sequence length="467" mass="53840">MSAIENMSDEEYYQDYDQLPDNQIELLAEFERRRRARTIHVSTDDNEVKINLRKLHEPICLFGEGPAERRERLKSLVSRLTDDEIARKLKKKEEQEKREEESQNEVTWYHEGSDLMLYGRFWIAEYSLKRAKERVALQKAQSQMPEIDKTARVQESYRYLRNFANYSSQIGDIRPLSFCRFSPNSKMVAVASWSGLCKLWSVPDCKLVRTLAAHTANASSIIFHPESTLSLDPKSVNMVSTAFDGSVKLWNMEDDKPIGELDGMEPSRVSKAEFHPSGRFLACVCHDNSWRLWDVERVEEILHQEGHSRPVMDISFQCDGSICCTGGQDSFGRVWDLRTGRCIMLMEGHLKSILSIDCNSNGYQIATGSEDNTAKIWDLRQSKCIYTIPAHNNLISKVKFQKGEGNYLITASYDYTLKAWAHPGWTPIKELKGHEQKIMGCDVSEDNKWIVSCAYDKTFKLWSHENF</sequence>
<evidence type="ECO:0000313" key="6">
    <source>
        <dbReference type="Proteomes" id="UP000276133"/>
    </source>
</evidence>
<dbReference type="InterPro" id="IPR020472">
    <property type="entry name" value="WD40_PAC1"/>
</dbReference>
<dbReference type="InterPro" id="IPR014906">
    <property type="entry name" value="PRP4-like"/>
</dbReference>
<dbReference type="InterPro" id="IPR019775">
    <property type="entry name" value="WD40_repeat_CS"/>
</dbReference>
<dbReference type="PROSITE" id="PS50294">
    <property type="entry name" value="WD_REPEATS_REGION"/>
    <property type="match status" value="3"/>
</dbReference>
<dbReference type="SMART" id="SM00500">
    <property type="entry name" value="SFM"/>
    <property type="match status" value="1"/>
</dbReference>